<sequence>MDYVNSLLSSILRANTTSVLNKLEEHRQRQSTVTFQSILLLLTKEFNSPTWTENIDKRNQIIKYSTNISKRYKLKTADKTDVDHCVLIILHYIVSVIHKYKITDSDSIWTEILDNPLTKTSSVTFDNVDPLKVAQEANCRIFLASKCVQRYLDNQWFGNINYKRKAINFRVFLVSLFIPLMPLFSVFLPYVQERKEVSDVFNIQFSPKQYRR</sequence>
<name>A0A814B6B4_9BILA</name>
<dbReference type="EMBL" id="CAJNOE010000108">
    <property type="protein sequence ID" value="CAF0923823.1"/>
    <property type="molecule type" value="Genomic_DNA"/>
</dbReference>
<keyword evidence="1" id="KW-0812">Transmembrane</keyword>
<organism evidence="2 3">
    <name type="scientific">Adineta steineri</name>
    <dbReference type="NCBI Taxonomy" id="433720"/>
    <lineage>
        <taxon>Eukaryota</taxon>
        <taxon>Metazoa</taxon>
        <taxon>Spiralia</taxon>
        <taxon>Gnathifera</taxon>
        <taxon>Rotifera</taxon>
        <taxon>Eurotatoria</taxon>
        <taxon>Bdelloidea</taxon>
        <taxon>Adinetida</taxon>
        <taxon>Adinetidae</taxon>
        <taxon>Adineta</taxon>
    </lineage>
</organism>
<gene>
    <name evidence="2" type="ORF">IZO911_LOCUS13467</name>
</gene>
<comment type="caution">
    <text evidence="2">The sequence shown here is derived from an EMBL/GenBank/DDBJ whole genome shotgun (WGS) entry which is preliminary data.</text>
</comment>
<keyword evidence="1" id="KW-1133">Transmembrane helix</keyword>
<keyword evidence="1" id="KW-0472">Membrane</keyword>
<evidence type="ECO:0000256" key="1">
    <source>
        <dbReference type="SAM" id="Phobius"/>
    </source>
</evidence>
<proteinExistence type="predicted"/>
<dbReference type="Proteomes" id="UP000663860">
    <property type="component" value="Unassembled WGS sequence"/>
</dbReference>
<reference evidence="2" key="1">
    <citation type="submission" date="2021-02" db="EMBL/GenBank/DDBJ databases">
        <authorList>
            <person name="Nowell W R."/>
        </authorList>
    </citation>
    <scope>NUCLEOTIDE SEQUENCE</scope>
</reference>
<evidence type="ECO:0000313" key="3">
    <source>
        <dbReference type="Proteomes" id="UP000663860"/>
    </source>
</evidence>
<accession>A0A814B6B4</accession>
<feature type="transmembrane region" description="Helical" evidence="1">
    <location>
        <begin position="171"/>
        <end position="191"/>
    </location>
</feature>
<evidence type="ECO:0000313" key="2">
    <source>
        <dbReference type="EMBL" id="CAF0923823.1"/>
    </source>
</evidence>
<protein>
    <submittedName>
        <fullName evidence="2">Uncharacterized protein</fullName>
    </submittedName>
</protein>
<dbReference type="AlphaFoldDB" id="A0A814B6B4"/>